<feature type="domain" description="UspA" evidence="2">
    <location>
        <begin position="34"/>
        <end position="177"/>
    </location>
</feature>
<evidence type="ECO:0000313" key="4">
    <source>
        <dbReference type="Proteomes" id="UP001374579"/>
    </source>
</evidence>
<dbReference type="Gene3D" id="3.40.50.620">
    <property type="entry name" value="HUPs"/>
    <property type="match status" value="1"/>
</dbReference>
<name>A0AAN9BBG7_9CAEN</name>
<gene>
    <name evidence="3" type="ORF">V1264_020311</name>
</gene>
<comment type="caution">
    <text evidence="3">The sequence shown here is derived from an EMBL/GenBank/DDBJ whole genome shotgun (WGS) entry which is preliminary data.</text>
</comment>
<dbReference type="Proteomes" id="UP001374579">
    <property type="component" value="Unassembled WGS sequence"/>
</dbReference>
<dbReference type="Pfam" id="PF00582">
    <property type="entry name" value="Usp"/>
    <property type="match status" value="1"/>
</dbReference>
<protein>
    <recommendedName>
        <fullName evidence="2">UspA domain-containing protein</fullName>
    </recommendedName>
</protein>
<dbReference type="InterPro" id="IPR014729">
    <property type="entry name" value="Rossmann-like_a/b/a_fold"/>
</dbReference>
<dbReference type="InterPro" id="IPR006016">
    <property type="entry name" value="UspA"/>
</dbReference>
<dbReference type="InterPro" id="IPR006015">
    <property type="entry name" value="Universal_stress_UspA"/>
</dbReference>
<dbReference type="PANTHER" id="PTHR46989:SF3">
    <property type="entry name" value="USPA DOMAIN-CONTAINING PROTEIN"/>
    <property type="match status" value="1"/>
</dbReference>
<dbReference type="SUPFAM" id="SSF52402">
    <property type="entry name" value="Adenine nucleotide alpha hydrolases-like"/>
    <property type="match status" value="1"/>
</dbReference>
<proteinExistence type="predicted"/>
<dbReference type="PRINTS" id="PR01438">
    <property type="entry name" value="UNVRSLSTRESS"/>
</dbReference>
<dbReference type="AlphaFoldDB" id="A0AAN9BBG7"/>
<reference evidence="3 4" key="1">
    <citation type="submission" date="2024-02" db="EMBL/GenBank/DDBJ databases">
        <title>Chromosome-scale genome assembly of the rough periwinkle Littorina saxatilis.</title>
        <authorList>
            <person name="De Jode A."/>
            <person name="Faria R."/>
            <person name="Formenti G."/>
            <person name="Sims Y."/>
            <person name="Smith T.P."/>
            <person name="Tracey A."/>
            <person name="Wood J.M.D."/>
            <person name="Zagrodzka Z.B."/>
            <person name="Johannesson K."/>
            <person name="Butlin R.K."/>
            <person name="Leder E.H."/>
        </authorList>
    </citation>
    <scope>NUCLEOTIDE SEQUENCE [LARGE SCALE GENOMIC DNA]</scope>
    <source>
        <strain evidence="3">Snail1</strain>
        <tissue evidence="3">Muscle</tissue>
    </source>
</reference>
<feature type="region of interest" description="Disordered" evidence="1">
    <location>
        <begin position="1"/>
        <end position="31"/>
    </location>
</feature>
<keyword evidence="4" id="KW-1185">Reference proteome</keyword>
<dbReference type="CDD" id="cd23659">
    <property type="entry name" value="USP_At3g01520-like"/>
    <property type="match status" value="1"/>
</dbReference>
<organism evidence="3 4">
    <name type="scientific">Littorina saxatilis</name>
    <dbReference type="NCBI Taxonomy" id="31220"/>
    <lineage>
        <taxon>Eukaryota</taxon>
        <taxon>Metazoa</taxon>
        <taxon>Spiralia</taxon>
        <taxon>Lophotrochozoa</taxon>
        <taxon>Mollusca</taxon>
        <taxon>Gastropoda</taxon>
        <taxon>Caenogastropoda</taxon>
        <taxon>Littorinimorpha</taxon>
        <taxon>Littorinoidea</taxon>
        <taxon>Littorinidae</taxon>
        <taxon>Littorina</taxon>
    </lineage>
</organism>
<accession>A0AAN9BBG7</accession>
<feature type="compositionally biased region" description="Basic residues" evidence="1">
    <location>
        <begin position="7"/>
        <end position="20"/>
    </location>
</feature>
<evidence type="ECO:0000313" key="3">
    <source>
        <dbReference type="EMBL" id="KAK7102021.1"/>
    </source>
</evidence>
<evidence type="ECO:0000256" key="1">
    <source>
        <dbReference type="SAM" id="MobiDB-lite"/>
    </source>
</evidence>
<dbReference type="EMBL" id="JBAMIC010000010">
    <property type="protein sequence ID" value="KAK7102021.1"/>
    <property type="molecule type" value="Genomic_DNA"/>
</dbReference>
<evidence type="ECO:0000259" key="2">
    <source>
        <dbReference type="Pfam" id="PF00582"/>
    </source>
</evidence>
<sequence>MADEKDHHHHQHHHHEHHQKQHENDGGSGSSRKVRRVLIAMDGSEHSFFAFDWFMQNWKRDGIEVVVAHCPDFSALRHAPIMSTDPAMVSRLIQQEEEEVNNIVSKIKDKLSQHGVRGKLLRLHGEAGHAIVKAAETEGATCIVTGTRGLGKVRRTLLGSVSDYILHHAHIPVLVCKHKTLEDHAEDGSGGEHHHHH</sequence>
<dbReference type="PANTHER" id="PTHR46989">
    <property type="entry name" value="USP DOMAIN-CONTAINING PROTEIN"/>
    <property type="match status" value="1"/>
</dbReference>